<keyword evidence="7" id="KW-1133">Transmembrane helix</keyword>
<evidence type="ECO:0000256" key="6">
    <source>
        <dbReference type="ARBA" id="ARBA00022946"/>
    </source>
</evidence>
<evidence type="ECO:0000256" key="9">
    <source>
        <dbReference type="SAM" id="MobiDB-lite"/>
    </source>
</evidence>
<reference evidence="10 11" key="1">
    <citation type="submission" date="2020-08" db="EMBL/GenBank/DDBJ databases">
        <title>Plant Genome Project.</title>
        <authorList>
            <person name="Zhang R.-G."/>
        </authorList>
    </citation>
    <scope>NUCLEOTIDE SEQUENCE [LARGE SCALE GENOMIC DNA]</scope>
    <source>
        <tissue evidence="10">Rhizome</tissue>
    </source>
</reference>
<comment type="similarity">
    <text evidence="2">Belongs to the RETICULATA family.</text>
</comment>
<keyword evidence="5" id="KW-0812">Transmembrane</keyword>
<evidence type="ECO:0000256" key="2">
    <source>
        <dbReference type="ARBA" id="ARBA00010793"/>
    </source>
</evidence>
<feature type="compositionally biased region" description="Acidic residues" evidence="9">
    <location>
        <begin position="640"/>
        <end position="652"/>
    </location>
</feature>
<keyword evidence="6" id="KW-0809">Transit peptide</keyword>
<dbReference type="PANTHER" id="PTHR31038:SF10">
    <property type="entry name" value="OS04G0524400 PROTEIN"/>
    <property type="match status" value="1"/>
</dbReference>
<accession>A0A8J5L615</accession>
<comment type="subcellular location">
    <subcellularLocation>
        <location evidence="1">Plastid</location>
        <location evidence="1">Chloroplast membrane</location>
        <topology evidence="1">Multi-pass membrane protein</topology>
    </subcellularLocation>
</comment>
<feature type="compositionally biased region" description="Acidic residues" evidence="9">
    <location>
        <begin position="100"/>
        <end position="109"/>
    </location>
</feature>
<keyword evidence="3" id="KW-0150">Chloroplast</keyword>
<dbReference type="AlphaFoldDB" id="A0A8J5L615"/>
<dbReference type="Proteomes" id="UP000734854">
    <property type="component" value="Unassembled WGS sequence"/>
</dbReference>
<evidence type="ECO:0000313" key="11">
    <source>
        <dbReference type="Proteomes" id="UP000734854"/>
    </source>
</evidence>
<dbReference type="EMBL" id="JACMSC010000007">
    <property type="protein sequence ID" value="KAG6513765.1"/>
    <property type="molecule type" value="Genomic_DNA"/>
</dbReference>
<evidence type="ECO:0000256" key="1">
    <source>
        <dbReference type="ARBA" id="ARBA00004508"/>
    </source>
</evidence>
<dbReference type="GO" id="GO:0009706">
    <property type="term" value="C:chloroplast inner membrane"/>
    <property type="evidence" value="ECO:0007669"/>
    <property type="project" value="TreeGrafter"/>
</dbReference>
<evidence type="ECO:0000256" key="5">
    <source>
        <dbReference type="ARBA" id="ARBA00022692"/>
    </source>
</evidence>
<keyword evidence="4" id="KW-0934">Plastid</keyword>
<dbReference type="PANTHER" id="PTHR31038">
    <property type="entry name" value="EXPRESSED PROTEIN-RELATED"/>
    <property type="match status" value="1"/>
</dbReference>
<feature type="compositionally biased region" description="Gly residues" evidence="9">
    <location>
        <begin position="84"/>
        <end position="99"/>
    </location>
</feature>
<evidence type="ECO:0000256" key="3">
    <source>
        <dbReference type="ARBA" id="ARBA00022528"/>
    </source>
</evidence>
<feature type="region of interest" description="Disordered" evidence="9">
    <location>
        <begin position="84"/>
        <end position="110"/>
    </location>
</feature>
<dbReference type="GO" id="GO:0099402">
    <property type="term" value="P:plant organ development"/>
    <property type="evidence" value="ECO:0007669"/>
    <property type="project" value="TreeGrafter"/>
</dbReference>
<evidence type="ECO:0000256" key="7">
    <source>
        <dbReference type="ARBA" id="ARBA00022989"/>
    </source>
</evidence>
<feature type="compositionally biased region" description="Acidic residues" evidence="9">
    <location>
        <begin position="622"/>
        <end position="633"/>
    </location>
</feature>
<keyword evidence="8" id="KW-0472">Membrane</keyword>
<organism evidence="10 11">
    <name type="scientific">Zingiber officinale</name>
    <name type="common">Ginger</name>
    <name type="synonym">Amomum zingiber</name>
    <dbReference type="NCBI Taxonomy" id="94328"/>
    <lineage>
        <taxon>Eukaryota</taxon>
        <taxon>Viridiplantae</taxon>
        <taxon>Streptophyta</taxon>
        <taxon>Embryophyta</taxon>
        <taxon>Tracheophyta</taxon>
        <taxon>Spermatophyta</taxon>
        <taxon>Magnoliopsida</taxon>
        <taxon>Liliopsida</taxon>
        <taxon>Zingiberales</taxon>
        <taxon>Zingiberaceae</taxon>
        <taxon>Zingiber</taxon>
    </lineage>
</organism>
<comment type="caution">
    <text evidence="10">The sequence shown here is derived from an EMBL/GenBank/DDBJ whole genome shotgun (WGS) entry which is preliminary data.</text>
</comment>
<evidence type="ECO:0000313" key="10">
    <source>
        <dbReference type="EMBL" id="KAG6513765.1"/>
    </source>
</evidence>
<feature type="region of interest" description="Disordered" evidence="9">
    <location>
        <begin position="622"/>
        <end position="652"/>
    </location>
</feature>
<sequence>MAFSSSSTCSRAFYHESSSLNAARSGSFEIKGMRIQSNTNPSPLGLSSSIPKSLFVSPFMAPGRSLFHQMREWSFFSALDHGNGAGGDDGRRTSGGGGGEEGDADDSEEKEFGPIMKFDEVIRETEARGVSLPPDMLEAAKLTGIRRVLLFRYFELEAAWWPLGASIRSCSLLRYRMLADPSFLFKVATEVIIDSCCATFAEVQKRGKDFWAEFELYAADLLVGIVVDIALVGLLAPYVRIGRPSVAAVGFWGNLMRASEALPSSLLSLAGICIASSRKRLYPTAPQVCRSGIFAVSVNLRIFRNSKVTFVTSSFPGRNGTNSLSEIRYLSWIIWGGSGSSSISHSGSSFQGVLSQILGNDNQRSKEEEIIPELWKASSILRNASTNALIVLRDTRWSDDRSIINTMEPDLFEGSQLVYIAPNLLINIEDFFHHIELAIQIHGYENWNSAESNLLITRGLIGRLTNTSHAGFRYNIQNVADYLVSTGMNAVPATPRTTVELQGMRWILQPPLVSQIRNPQVVRTTTLLDGSISLAFTGYQSTENPRLSRVNKKDIEDINEEEFVAPCFFDYPEIWDTLGEPSGRYDFMVKYTPTPTINEEILTEEQLKEYTFLSIWDSTPWEDDPEWDIDELPEPPPESEIQEYEEEEEDPETYFLDLQNLETDYPA</sequence>
<name>A0A8J5L615_ZINOF</name>
<gene>
    <name evidence="10" type="ORF">ZIOFF_024102</name>
</gene>
<proteinExistence type="inferred from homology"/>
<dbReference type="InterPro" id="IPR021825">
    <property type="entry name" value="RETICULATA-related"/>
</dbReference>
<dbReference type="Pfam" id="PF11891">
    <property type="entry name" value="RETICULATA-like"/>
    <property type="match status" value="1"/>
</dbReference>
<keyword evidence="11" id="KW-1185">Reference proteome</keyword>
<evidence type="ECO:0000256" key="4">
    <source>
        <dbReference type="ARBA" id="ARBA00022640"/>
    </source>
</evidence>
<evidence type="ECO:0000256" key="8">
    <source>
        <dbReference type="ARBA" id="ARBA00023136"/>
    </source>
</evidence>
<protein>
    <submittedName>
        <fullName evidence="10">Uncharacterized protein</fullName>
    </submittedName>
</protein>